<name>A0A9W3JER9_BACTU</name>
<evidence type="ECO:0000313" key="2">
    <source>
        <dbReference type="EMBL" id="AFQ14602.1"/>
    </source>
</evidence>
<dbReference type="KEGG" id="bti:BTG_05550"/>
<organism evidence="2 3">
    <name type="scientific">Bacillus thuringiensis HD-771</name>
    <dbReference type="NCBI Taxonomy" id="1218175"/>
    <lineage>
        <taxon>Bacteria</taxon>
        <taxon>Bacillati</taxon>
        <taxon>Bacillota</taxon>
        <taxon>Bacilli</taxon>
        <taxon>Bacillales</taxon>
        <taxon>Bacillaceae</taxon>
        <taxon>Bacillus</taxon>
        <taxon>Bacillus cereus group</taxon>
    </lineage>
</organism>
<accession>A0A9W3JER9</accession>
<dbReference type="RefSeq" id="WP_000003204.1">
    <property type="nucleotide sequence ID" value="NC_018500.1"/>
</dbReference>
<proteinExistence type="predicted"/>
<dbReference type="Proteomes" id="UP000005259">
    <property type="component" value="Chromosome"/>
</dbReference>
<evidence type="ECO:0000313" key="3">
    <source>
        <dbReference type="Proteomes" id="UP000005259"/>
    </source>
</evidence>
<dbReference type="Pfam" id="PF14265">
    <property type="entry name" value="DUF4355"/>
    <property type="match status" value="1"/>
</dbReference>
<sequence length="210" mass="23799">MSEQITLDQVQEFIQNTPEALETLAPNFFQPERVQTFLSTDEGSKLIQPIKDKAVSQGINTWKANNLQREIDDALAKANPDDTPEQKRIRSMELEMQKFKDDAIFAQQKATALSLASEKNLPTGLIDHFVGKTDTETREKMNKYETEFKSAVQLAVEAKLGGGTYKAPHNQDAHNQQNAGEKKFSEMSYEERTALYQNNPAEYNRIKQLG</sequence>
<dbReference type="InterPro" id="IPR025580">
    <property type="entry name" value="Gp46"/>
</dbReference>
<gene>
    <name evidence="2" type="ORF">BTG_05550</name>
</gene>
<protein>
    <recommendedName>
        <fullName evidence="4">DUF4355 domain-containing protein</fullName>
    </recommendedName>
</protein>
<dbReference type="EMBL" id="CP003752">
    <property type="protein sequence ID" value="AFQ14602.1"/>
    <property type="molecule type" value="Genomic_DNA"/>
</dbReference>
<reference evidence="2 3" key="1">
    <citation type="submission" date="2012-08" db="EMBL/GenBank/DDBJ databases">
        <authorList>
            <person name="Doggett N."/>
            <person name="Teshima H."/>
            <person name="Bruce D."/>
            <person name="Detter J.C."/>
            <person name="Johnson S.L."/>
            <person name="Han C."/>
        </authorList>
    </citation>
    <scope>NUCLEOTIDE SEQUENCE [LARGE SCALE GENOMIC DNA]</scope>
    <source>
        <strain evidence="2 3">HD-771</strain>
    </source>
</reference>
<evidence type="ECO:0008006" key="4">
    <source>
        <dbReference type="Google" id="ProtNLM"/>
    </source>
</evidence>
<feature type="region of interest" description="Disordered" evidence="1">
    <location>
        <begin position="163"/>
        <end position="186"/>
    </location>
</feature>
<dbReference type="AlphaFoldDB" id="A0A9W3JER9"/>
<evidence type="ECO:0000256" key="1">
    <source>
        <dbReference type="SAM" id="MobiDB-lite"/>
    </source>
</evidence>